<feature type="non-terminal residue" evidence="2">
    <location>
        <position position="1"/>
    </location>
</feature>
<sequence length="66" mass="7487">IDDPFYVEENIPSLDDIEVQENSSNSHDTSAEEAYTPRPISKKSRHENQDIPAESSDAEVEPQEKK</sequence>
<evidence type="ECO:0000313" key="2">
    <source>
        <dbReference type="EMBL" id="KAH9302179.1"/>
    </source>
</evidence>
<feature type="compositionally biased region" description="Acidic residues" evidence="1">
    <location>
        <begin position="56"/>
        <end position="66"/>
    </location>
</feature>
<dbReference type="AlphaFoldDB" id="A0AA38CSV5"/>
<gene>
    <name evidence="2" type="ORF">KI387_013762</name>
</gene>
<organism evidence="2 3">
    <name type="scientific">Taxus chinensis</name>
    <name type="common">Chinese yew</name>
    <name type="synonym">Taxus wallichiana var. chinensis</name>
    <dbReference type="NCBI Taxonomy" id="29808"/>
    <lineage>
        <taxon>Eukaryota</taxon>
        <taxon>Viridiplantae</taxon>
        <taxon>Streptophyta</taxon>
        <taxon>Embryophyta</taxon>
        <taxon>Tracheophyta</taxon>
        <taxon>Spermatophyta</taxon>
        <taxon>Pinopsida</taxon>
        <taxon>Pinidae</taxon>
        <taxon>Conifers II</taxon>
        <taxon>Cupressales</taxon>
        <taxon>Taxaceae</taxon>
        <taxon>Taxus</taxon>
    </lineage>
</organism>
<dbReference type="Proteomes" id="UP000824469">
    <property type="component" value="Unassembled WGS sequence"/>
</dbReference>
<comment type="caution">
    <text evidence="2">The sequence shown here is derived from an EMBL/GenBank/DDBJ whole genome shotgun (WGS) entry which is preliminary data.</text>
</comment>
<accession>A0AA38CSV5</accession>
<evidence type="ECO:0000313" key="3">
    <source>
        <dbReference type="Proteomes" id="UP000824469"/>
    </source>
</evidence>
<proteinExistence type="predicted"/>
<reference evidence="2 3" key="1">
    <citation type="journal article" date="2021" name="Nat. Plants">
        <title>The Taxus genome provides insights into paclitaxel biosynthesis.</title>
        <authorList>
            <person name="Xiong X."/>
            <person name="Gou J."/>
            <person name="Liao Q."/>
            <person name="Li Y."/>
            <person name="Zhou Q."/>
            <person name="Bi G."/>
            <person name="Li C."/>
            <person name="Du R."/>
            <person name="Wang X."/>
            <person name="Sun T."/>
            <person name="Guo L."/>
            <person name="Liang H."/>
            <person name="Lu P."/>
            <person name="Wu Y."/>
            <person name="Zhang Z."/>
            <person name="Ro D.K."/>
            <person name="Shang Y."/>
            <person name="Huang S."/>
            <person name="Yan J."/>
        </authorList>
    </citation>
    <scope>NUCLEOTIDE SEQUENCE [LARGE SCALE GENOMIC DNA]</scope>
    <source>
        <strain evidence="2">Ta-2019</strain>
    </source>
</reference>
<dbReference type="EMBL" id="JAHRHJ020000009">
    <property type="protein sequence ID" value="KAH9302179.1"/>
    <property type="molecule type" value="Genomic_DNA"/>
</dbReference>
<name>A0AA38CSV5_TAXCH</name>
<evidence type="ECO:0000256" key="1">
    <source>
        <dbReference type="SAM" id="MobiDB-lite"/>
    </source>
</evidence>
<feature type="region of interest" description="Disordered" evidence="1">
    <location>
        <begin position="1"/>
        <end position="66"/>
    </location>
</feature>
<keyword evidence="3" id="KW-1185">Reference proteome</keyword>
<feature type="non-terminal residue" evidence="2">
    <location>
        <position position="66"/>
    </location>
</feature>
<protein>
    <submittedName>
        <fullName evidence="2">Uncharacterized protein</fullName>
    </submittedName>
</protein>